<dbReference type="Pfam" id="PF23247">
    <property type="entry name" value="LRR_RPS2"/>
    <property type="match status" value="2"/>
</dbReference>
<sequence length="377" mass="41594">MLEEIVEDEDAKGDEVSGMDKKTITFFNLQSVLLDGLPNLKSFFHGTNCELHMPSLVRVGVDNCGVSTLFTCSFLQELNQLEDLVVCNCKLVEGIVADTRDSEPSDTNDKIITLPKLSLVKLHKLPNLKSFIHGANYELHMPALVDMRVVNCGLSTLFTCSVLQKLKQLKELSVDSCRVLEGIVADTKGIEASGTKDKIIMLPKLSSVKLEKLPNLKSFIRGANYELHVPAVVHVGVINCGLSTLFTCSVLRKLKLLEGLFVDSCELLEGIVADTRGMEASDTSDKIITLPKLSSDHLDKLPNLRSFIHGVNYELHMPALEGMIVANCVLTTLFPCSVFQTLQQLKWSVVYECRLLESIGGDARVINTSDTKIFKLP</sequence>
<dbReference type="EMBL" id="LNRQ01000002">
    <property type="protein sequence ID" value="KZN04058.1"/>
    <property type="molecule type" value="Genomic_DNA"/>
</dbReference>
<keyword evidence="1" id="KW-0611">Plant defense</keyword>
<dbReference type="Proteomes" id="UP000077755">
    <property type="component" value="Chromosome 2"/>
</dbReference>
<dbReference type="SUPFAM" id="SSF52058">
    <property type="entry name" value="L domain-like"/>
    <property type="match status" value="1"/>
</dbReference>
<proteinExistence type="predicted"/>
<dbReference type="PANTHER" id="PTHR33463:SF203">
    <property type="entry name" value="AAA+ ATPASE DOMAIN-CONTAINING PROTEIN"/>
    <property type="match status" value="1"/>
</dbReference>
<feature type="domain" description="Disease resistance protein At4g27190-like leucine-rich repeats" evidence="2">
    <location>
        <begin position="237"/>
        <end position="353"/>
    </location>
</feature>
<dbReference type="EMBL" id="CP093344">
    <property type="protein sequence ID" value="WOG86217.1"/>
    <property type="molecule type" value="Genomic_DNA"/>
</dbReference>
<keyword evidence="5" id="KW-1185">Reference proteome</keyword>
<dbReference type="InterPro" id="IPR050905">
    <property type="entry name" value="Plant_NBS-LRR"/>
</dbReference>
<evidence type="ECO:0000259" key="2">
    <source>
        <dbReference type="Pfam" id="PF23247"/>
    </source>
</evidence>
<evidence type="ECO:0000256" key="1">
    <source>
        <dbReference type="ARBA" id="ARBA00022821"/>
    </source>
</evidence>
<name>A0A166CLI7_DAUCS</name>
<evidence type="ECO:0000313" key="3">
    <source>
        <dbReference type="EMBL" id="KZN04058.1"/>
    </source>
</evidence>
<evidence type="ECO:0000313" key="4">
    <source>
        <dbReference type="EMBL" id="WOG86217.1"/>
    </source>
</evidence>
<feature type="domain" description="Disease resistance protein At4g27190-like leucine-rich repeats" evidence="2">
    <location>
        <begin position="54"/>
        <end position="178"/>
    </location>
</feature>
<reference evidence="4" key="2">
    <citation type="submission" date="2022-03" db="EMBL/GenBank/DDBJ databases">
        <title>Draft title - Genomic analysis of global carrot germplasm unveils the trajectory of domestication and the origin of high carotenoid orange carrot.</title>
        <authorList>
            <person name="Iorizzo M."/>
            <person name="Ellison S."/>
            <person name="Senalik D."/>
            <person name="Macko-Podgorni A."/>
            <person name="Grzebelus D."/>
            <person name="Bostan H."/>
            <person name="Rolling W."/>
            <person name="Curaba J."/>
            <person name="Simon P."/>
        </authorList>
    </citation>
    <scope>NUCLEOTIDE SEQUENCE</scope>
    <source>
        <tissue evidence="4">Leaf</tissue>
    </source>
</reference>
<dbReference type="AlphaFoldDB" id="A0A166CLI7"/>
<accession>A0A166CLI7</accession>
<organism evidence="3">
    <name type="scientific">Daucus carota subsp. sativus</name>
    <name type="common">Carrot</name>
    <dbReference type="NCBI Taxonomy" id="79200"/>
    <lineage>
        <taxon>Eukaryota</taxon>
        <taxon>Viridiplantae</taxon>
        <taxon>Streptophyta</taxon>
        <taxon>Embryophyta</taxon>
        <taxon>Tracheophyta</taxon>
        <taxon>Spermatophyta</taxon>
        <taxon>Magnoliopsida</taxon>
        <taxon>eudicotyledons</taxon>
        <taxon>Gunneridae</taxon>
        <taxon>Pentapetalae</taxon>
        <taxon>asterids</taxon>
        <taxon>campanulids</taxon>
        <taxon>Apiales</taxon>
        <taxon>Apiaceae</taxon>
        <taxon>Apioideae</taxon>
        <taxon>Scandiceae</taxon>
        <taxon>Daucinae</taxon>
        <taxon>Daucus</taxon>
        <taxon>Daucus sect. Daucus</taxon>
    </lineage>
</organism>
<protein>
    <recommendedName>
        <fullName evidence="2">Disease resistance protein At4g27190-like leucine-rich repeats domain-containing protein</fullName>
    </recommendedName>
</protein>
<reference evidence="3" key="1">
    <citation type="journal article" date="2016" name="Nat. Genet.">
        <title>A high-quality carrot genome assembly provides new insights into carotenoid accumulation and asterid genome evolution.</title>
        <authorList>
            <person name="Iorizzo M."/>
            <person name="Ellison S."/>
            <person name="Senalik D."/>
            <person name="Zeng P."/>
            <person name="Satapoomin P."/>
            <person name="Huang J."/>
            <person name="Bowman M."/>
            <person name="Iovene M."/>
            <person name="Sanseverino W."/>
            <person name="Cavagnaro P."/>
            <person name="Yildiz M."/>
            <person name="Macko-Podgorni A."/>
            <person name="Moranska E."/>
            <person name="Grzebelus E."/>
            <person name="Grzebelus D."/>
            <person name="Ashrafi H."/>
            <person name="Zheng Z."/>
            <person name="Cheng S."/>
            <person name="Spooner D."/>
            <person name="Van Deynze A."/>
            <person name="Simon P."/>
        </authorList>
    </citation>
    <scope>NUCLEOTIDE SEQUENCE [LARGE SCALE GENOMIC DNA]</scope>
    <source>
        <tissue evidence="3">Leaf</tissue>
    </source>
</reference>
<dbReference type="PANTHER" id="PTHR33463">
    <property type="entry name" value="NB-ARC DOMAIN-CONTAINING PROTEIN-RELATED"/>
    <property type="match status" value="1"/>
</dbReference>
<dbReference type="Gramene" id="KZN04058">
    <property type="protein sequence ID" value="KZN04058"/>
    <property type="gene ID" value="DCAR_004895"/>
</dbReference>
<evidence type="ECO:0000313" key="5">
    <source>
        <dbReference type="Proteomes" id="UP000077755"/>
    </source>
</evidence>
<dbReference type="InterPro" id="IPR032675">
    <property type="entry name" value="LRR_dom_sf"/>
</dbReference>
<dbReference type="Gene3D" id="3.80.10.10">
    <property type="entry name" value="Ribonuclease Inhibitor"/>
    <property type="match status" value="1"/>
</dbReference>
<gene>
    <name evidence="3" type="ORF">DCAR_004895</name>
    <name evidence="4" type="ORF">DCAR_0205418</name>
</gene>
<dbReference type="InterPro" id="IPR057135">
    <property type="entry name" value="At4g27190-like_LRR"/>
</dbReference>